<evidence type="ECO:0000256" key="1">
    <source>
        <dbReference type="SAM" id="MobiDB-lite"/>
    </source>
</evidence>
<accession>X6NSB0</accession>
<keyword evidence="3" id="KW-1185">Reference proteome</keyword>
<evidence type="ECO:0000313" key="2">
    <source>
        <dbReference type="EMBL" id="ETO28861.1"/>
    </source>
</evidence>
<gene>
    <name evidence="2" type="ORF">RFI_08268</name>
</gene>
<proteinExistence type="predicted"/>
<feature type="region of interest" description="Disordered" evidence="1">
    <location>
        <begin position="144"/>
        <end position="185"/>
    </location>
</feature>
<dbReference type="AlphaFoldDB" id="X6NSB0"/>
<comment type="caution">
    <text evidence="2">The sequence shown here is derived from an EMBL/GenBank/DDBJ whole genome shotgun (WGS) entry which is preliminary data.</text>
</comment>
<reference evidence="2 3" key="1">
    <citation type="journal article" date="2013" name="Curr. Biol.">
        <title>The Genome of the Foraminiferan Reticulomyxa filosa.</title>
        <authorList>
            <person name="Glockner G."/>
            <person name="Hulsmann N."/>
            <person name="Schleicher M."/>
            <person name="Noegel A.A."/>
            <person name="Eichinger L."/>
            <person name="Gallinger C."/>
            <person name="Pawlowski J."/>
            <person name="Sierra R."/>
            <person name="Euteneuer U."/>
            <person name="Pillet L."/>
            <person name="Moustafa A."/>
            <person name="Platzer M."/>
            <person name="Groth M."/>
            <person name="Szafranski K."/>
            <person name="Schliwa M."/>
        </authorList>
    </citation>
    <scope>NUCLEOTIDE SEQUENCE [LARGE SCALE GENOMIC DNA]</scope>
</reference>
<name>X6NSB0_RETFI</name>
<feature type="compositionally biased region" description="Polar residues" evidence="1">
    <location>
        <begin position="175"/>
        <end position="185"/>
    </location>
</feature>
<feature type="compositionally biased region" description="Acidic residues" evidence="1">
    <location>
        <begin position="114"/>
        <end position="129"/>
    </location>
</feature>
<dbReference type="EMBL" id="ASPP01006417">
    <property type="protein sequence ID" value="ETO28861.1"/>
    <property type="molecule type" value="Genomic_DNA"/>
</dbReference>
<feature type="compositionally biased region" description="Basic and acidic residues" evidence="1">
    <location>
        <begin position="156"/>
        <end position="171"/>
    </location>
</feature>
<organism evidence="2 3">
    <name type="scientific">Reticulomyxa filosa</name>
    <dbReference type="NCBI Taxonomy" id="46433"/>
    <lineage>
        <taxon>Eukaryota</taxon>
        <taxon>Sar</taxon>
        <taxon>Rhizaria</taxon>
        <taxon>Retaria</taxon>
        <taxon>Foraminifera</taxon>
        <taxon>Monothalamids</taxon>
        <taxon>Reticulomyxidae</taxon>
        <taxon>Reticulomyxa</taxon>
    </lineage>
</organism>
<feature type="compositionally biased region" description="Polar residues" evidence="1">
    <location>
        <begin position="146"/>
        <end position="155"/>
    </location>
</feature>
<feature type="region of interest" description="Disordered" evidence="1">
    <location>
        <begin position="95"/>
        <end position="130"/>
    </location>
</feature>
<dbReference type="Proteomes" id="UP000023152">
    <property type="component" value="Unassembled WGS sequence"/>
</dbReference>
<protein>
    <submittedName>
        <fullName evidence="2">Uncharacterized protein</fullName>
    </submittedName>
</protein>
<evidence type="ECO:0000313" key="3">
    <source>
        <dbReference type="Proteomes" id="UP000023152"/>
    </source>
</evidence>
<sequence length="495" mass="56739">MLDQIINPKTTEQHILWEYRDESDDDNKAPSIAASLRTTASQDEIVQDKSISGVGGTRHSIPPSLPLDMNAENIVEGFDDGLALLSPNGSHLYFGENDHFPRNNPKSPTKTNENEESSNEIVLSDDELETNEKKVSRLVIPHVVSKEQTSASDQQAAKEKEEKEKEKHDPIPQKLLTSPSNVQDSCSTQCLETQRSEPRDNNITRWNEFVTDQKNRDLEISKLRRKLLAKRKRSFPNERLALEDNNDENSIHLKQQFRDKTFQNLTKMTEELVHLSLQLDEYKYVWNCITGSIKERLDHNCCTTNEKESSSNGLHKHAILKNKLNPQMLTHLQSFCYVFNFMNNLENRLAAILNELNNFTISEMENMLLHLLKIFSFGSVCFESGSMSVGTTGSNAPLERHWFVINDHTKLKHSKELQVIHLTVTTISKGYELSNKRDKMNKNQSPLEKLRYTTEQIFETKIELIAQVEPVTLDVRFVNDVVNAILAYIWNTSSV</sequence>